<keyword evidence="5" id="KW-1185">Reference proteome</keyword>
<evidence type="ECO:0000256" key="1">
    <source>
        <dbReference type="ARBA" id="ARBA00006484"/>
    </source>
</evidence>
<feature type="region of interest" description="Disordered" evidence="3">
    <location>
        <begin position="1"/>
        <end position="43"/>
    </location>
</feature>
<proteinExistence type="inferred from homology"/>
<evidence type="ECO:0000313" key="4">
    <source>
        <dbReference type="EMBL" id="MBO9153036.1"/>
    </source>
</evidence>
<name>A0ABS3YEB9_9BACT</name>
<dbReference type="CDD" id="cd05355">
    <property type="entry name" value="SDR_c1"/>
    <property type="match status" value="1"/>
</dbReference>
<dbReference type="InterPro" id="IPR002347">
    <property type="entry name" value="SDR_fam"/>
</dbReference>
<evidence type="ECO:0000256" key="3">
    <source>
        <dbReference type="SAM" id="MobiDB-lite"/>
    </source>
</evidence>
<reference evidence="5" key="1">
    <citation type="submission" date="2021-03" db="EMBL/GenBank/DDBJ databases">
        <title>Assistant Professor.</title>
        <authorList>
            <person name="Huq M.A."/>
        </authorList>
    </citation>
    <scope>NUCLEOTIDE SEQUENCE [LARGE SCALE GENOMIC DNA]</scope>
    <source>
        <strain evidence="5">MAH-28</strain>
    </source>
</reference>
<dbReference type="NCBIfam" id="NF005559">
    <property type="entry name" value="PRK07231.1"/>
    <property type="match status" value="1"/>
</dbReference>
<dbReference type="Proteomes" id="UP000679126">
    <property type="component" value="Unassembled WGS sequence"/>
</dbReference>
<evidence type="ECO:0000313" key="5">
    <source>
        <dbReference type="Proteomes" id="UP000679126"/>
    </source>
</evidence>
<dbReference type="PRINTS" id="PR00081">
    <property type="entry name" value="GDHRDH"/>
</dbReference>
<dbReference type="EMBL" id="JAGHKP010000002">
    <property type="protein sequence ID" value="MBO9153036.1"/>
    <property type="molecule type" value="Genomic_DNA"/>
</dbReference>
<protein>
    <submittedName>
        <fullName evidence="4">Glucose 1-dehydrogenase</fullName>
        <ecNumber evidence="4">1.1.1.47</ecNumber>
    </submittedName>
</protein>
<comment type="caution">
    <text evidence="4">The sequence shown here is derived from an EMBL/GenBank/DDBJ whole genome shotgun (WGS) entry which is preliminary data.</text>
</comment>
<dbReference type="GO" id="GO:0047936">
    <property type="term" value="F:glucose 1-dehydrogenase [NAD(P)+] activity"/>
    <property type="evidence" value="ECO:0007669"/>
    <property type="project" value="UniProtKB-EC"/>
</dbReference>
<dbReference type="EC" id="1.1.1.47" evidence="4"/>
<feature type="compositionally biased region" description="Basic and acidic residues" evidence="3">
    <location>
        <begin position="32"/>
        <end position="43"/>
    </location>
</feature>
<gene>
    <name evidence="4" type="ORF">J7I43_12490</name>
</gene>
<dbReference type="PANTHER" id="PTHR48107">
    <property type="entry name" value="NADPH-DEPENDENT ALDEHYDE REDUCTASE-LIKE PROTEIN, CHLOROPLASTIC-RELATED"/>
    <property type="match status" value="1"/>
</dbReference>
<keyword evidence="2 4" id="KW-0560">Oxidoreductase</keyword>
<sequence>MQKTNKKKDIRPPQHQNRQPGIESRMQPQPVSEKKDKPAGGRLQDRIAVITGGDSGIGRAVALAFAAEGAHIVIAYYDEDGDAQDTAERILALGREVLLVAGDVSREKHCGKIIRKTVQRFGRIDVLVNNAAVQFPQKKFEDISSEQLLRTFSTNIFAHFYMVRFALPHMRKGSSIINTTSVTAYRGSSHLVDYSATKGAIVSFTRSLSSMLADKGIRVNGVAPGPIWTPLIPATFPAKHVAEFGSDVPLKRAGQPVEVATSYVFLASDDAGYITGQILHPNGGEIVNG</sequence>
<organism evidence="4 5">
    <name type="scientific">Chitinophaga chungangae</name>
    <dbReference type="NCBI Taxonomy" id="2821488"/>
    <lineage>
        <taxon>Bacteria</taxon>
        <taxon>Pseudomonadati</taxon>
        <taxon>Bacteroidota</taxon>
        <taxon>Chitinophagia</taxon>
        <taxon>Chitinophagales</taxon>
        <taxon>Chitinophagaceae</taxon>
        <taxon>Chitinophaga</taxon>
    </lineage>
</organism>
<dbReference type="Gene3D" id="3.40.50.720">
    <property type="entry name" value="NAD(P)-binding Rossmann-like Domain"/>
    <property type="match status" value="1"/>
</dbReference>
<dbReference type="InterPro" id="IPR036291">
    <property type="entry name" value="NAD(P)-bd_dom_sf"/>
</dbReference>
<dbReference type="PANTHER" id="PTHR48107:SF16">
    <property type="entry name" value="NADPH-DEPENDENT ALDEHYDE REDUCTASE 1, CHLOROPLASTIC"/>
    <property type="match status" value="1"/>
</dbReference>
<dbReference type="Pfam" id="PF13561">
    <property type="entry name" value="adh_short_C2"/>
    <property type="match status" value="1"/>
</dbReference>
<comment type="similarity">
    <text evidence="1">Belongs to the short-chain dehydrogenases/reductases (SDR) family.</text>
</comment>
<dbReference type="PROSITE" id="PS00061">
    <property type="entry name" value="ADH_SHORT"/>
    <property type="match status" value="1"/>
</dbReference>
<dbReference type="RefSeq" id="WP_209146011.1">
    <property type="nucleotide sequence ID" value="NZ_JAGHKP010000002.1"/>
</dbReference>
<dbReference type="InterPro" id="IPR020904">
    <property type="entry name" value="Sc_DH/Rdtase_CS"/>
</dbReference>
<accession>A0ABS3YEB9</accession>
<dbReference type="SUPFAM" id="SSF51735">
    <property type="entry name" value="NAD(P)-binding Rossmann-fold domains"/>
    <property type="match status" value="1"/>
</dbReference>
<evidence type="ECO:0000256" key="2">
    <source>
        <dbReference type="ARBA" id="ARBA00023002"/>
    </source>
</evidence>
<dbReference type="PRINTS" id="PR00080">
    <property type="entry name" value="SDRFAMILY"/>
</dbReference>